<accession>A0A8J5II06</accession>
<dbReference type="EMBL" id="JAENGY010002364">
    <property type="protein sequence ID" value="KAG6944456.1"/>
    <property type="molecule type" value="Genomic_DNA"/>
</dbReference>
<evidence type="ECO:0000256" key="1">
    <source>
        <dbReference type="SAM" id="MobiDB-lite"/>
    </source>
</evidence>
<organism evidence="2 3">
    <name type="scientific">Phytophthora aleatoria</name>
    <dbReference type="NCBI Taxonomy" id="2496075"/>
    <lineage>
        <taxon>Eukaryota</taxon>
        <taxon>Sar</taxon>
        <taxon>Stramenopiles</taxon>
        <taxon>Oomycota</taxon>
        <taxon>Peronosporomycetes</taxon>
        <taxon>Peronosporales</taxon>
        <taxon>Peronosporaceae</taxon>
        <taxon>Phytophthora</taxon>
    </lineage>
</organism>
<feature type="compositionally biased region" description="Basic and acidic residues" evidence="1">
    <location>
        <begin position="103"/>
        <end position="125"/>
    </location>
</feature>
<gene>
    <name evidence="2" type="ORF">JG688_00017067</name>
</gene>
<dbReference type="Proteomes" id="UP000709295">
    <property type="component" value="Unassembled WGS sequence"/>
</dbReference>
<protein>
    <submittedName>
        <fullName evidence="2">Uncharacterized protein</fullName>
    </submittedName>
</protein>
<evidence type="ECO:0000313" key="2">
    <source>
        <dbReference type="EMBL" id="KAG6944456.1"/>
    </source>
</evidence>
<feature type="region of interest" description="Disordered" evidence="1">
    <location>
        <begin position="65"/>
        <end position="154"/>
    </location>
</feature>
<comment type="caution">
    <text evidence="2">The sequence shown here is derived from an EMBL/GenBank/DDBJ whole genome shotgun (WGS) entry which is preliminary data.</text>
</comment>
<feature type="compositionally biased region" description="Basic and acidic residues" evidence="1">
    <location>
        <begin position="135"/>
        <end position="153"/>
    </location>
</feature>
<feature type="non-terminal residue" evidence="2">
    <location>
        <position position="218"/>
    </location>
</feature>
<dbReference type="PANTHER" id="PTHR37069">
    <property type="entry name" value="DDE_TNP_1_7 DOMAIN-CONTAINING PROTEIN"/>
    <property type="match status" value="1"/>
</dbReference>
<name>A0A8J5II06_9STRA</name>
<feature type="compositionally biased region" description="Acidic residues" evidence="1">
    <location>
        <begin position="197"/>
        <end position="218"/>
    </location>
</feature>
<dbReference type="AlphaFoldDB" id="A0A8J5II06"/>
<reference evidence="2" key="1">
    <citation type="submission" date="2021-01" db="EMBL/GenBank/DDBJ databases">
        <title>Phytophthora aleatoria, a newly-described species from Pinus radiata is distinct from Phytophthora cactorum isolates based on comparative genomics.</title>
        <authorList>
            <person name="Mcdougal R."/>
            <person name="Panda P."/>
            <person name="Williams N."/>
            <person name="Studholme D.J."/>
        </authorList>
    </citation>
    <scope>NUCLEOTIDE SEQUENCE</scope>
    <source>
        <strain evidence="2">NZFS 4037</strain>
    </source>
</reference>
<feature type="compositionally biased region" description="Polar residues" evidence="1">
    <location>
        <begin position="185"/>
        <end position="196"/>
    </location>
</feature>
<keyword evidence="3" id="KW-1185">Reference proteome</keyword>
<proteinExistence type="predicted"/>
<dbReference type="PANTHER" id="PTHR37069:SF2">
    <property type="entry name" value="PIGGYBAC TRANSPOSABLE ELEMENT-DERIVED PROTEIN DOMAIN-CONTAINING PROTEIN"/>
    <property type="match status" value="1"/>
</dbReference>
<feature type="region of interest" description="Disordered" evidence="1">
    <location>
        <begin position="185"/>
        <end position="218"/>
    </location>
</feature>
<evidence type="ECO:0000313" key="3">
    <source>
        <dbReference type="Proteomes" id="UP000709295"/>
    </source>
</evidence>
<sequence length="218" mass="24016">MSGFPARWAELKKEGCDSKKPVGLSDDYTYLKPGKTQKDIRGVDYFVGEEELMRYLDRLDIETAAKAKKASKTPGEDPQPVQDPPECMAYPTDRTEFTSAPIGRKDSYRKLEMVHECKSTPRLDPDPAEASIVRGDPREDAPGETEDPTRNLDEQCSIVSDGSAVEEPLGLHELLQFSQYNVMTSNAENDTGTSGVDESDSEGDLGDNTDDDQGEEGD</sequence>